<dbReference type="PANTHER" id="PTHR12429:SF14">
    <property type="entry name" value="NEURALIZED-LIKE PROTEIN 4"/>
    <property type="match status" value="1"/>
</dbReference>
<reference evidence="2 3" key="1">
    <citation type="journal article" date="2021" name="BMC Biol.">
        <title>Horizontally acquired antibacterial genes associated with adaptive radiation of ladybird beetles.</title>
        <authorList>
            <person name="Li H.S."/>
            <person name="Tang X.F."/>
            <person name="Huang Y.H."/>
            <person name="Xu Z.Y."/>
            <person name="Chen M.L."/>
            <person name="Du X.Y."/>
            <person name="Qiu B.Y."/>
            <person name="Chen P.T."/>
            <person name="Zhang W."/>
            <person name="Slipinski A."/>
            <person name="Escalona H.E."/>
            <person name="Waterhouse R.M."/>
            <person name="Zwick A."/>
            <person name="Pang H."/>
        </authorList>
    </citation>
    <scope>NUCLEOTIDE SEQUENCE [LARGE SCALE GENOMIC DNA]</scope>
    <source>
        <strain evidence="2">SYSU2018</strain>
    </source>
</reference>
<evidence type="ECO:0000313" key="2">
    <source>
        <dbReference type="EMBL" id="KAL3280594.1"/>
    </source>
</evidence>
<dbReference type="InterPro" id="IPR006573">
    <property type="entry name" value="NHR_dom"/>
</dbReference>
<feature type="domain" description="NHR" evidence="1">
    <location>
        <begin position="229"/>
        <end position="396"/>
    </location>
</feature>
<sequence length="731" mass="81675">MAYFHYRCGERITLSNENCTAERNDSDFDHGLVITAEPLQNDILFEIKIDRKVNSWSGGLEIGVIECEPLHFEFPSCASKIQRGSWIMSSTSVYHNGECLIEGYGTDLVKLNQDDRIGLMRTSEGDLIFYINGESQGVAVEGVPNNIYGVVDLYGKCVQVTITSPVLREHNNDDCLSGSSVLAIDNDILNVTLGGDLSELSLSSSNSLDIRMDMNVSLSLQEESPRQDRLHFHDRCGSLVKLSNGNRTAERRRPLDEFNNGVVMTHRALRDSELFEIRIDRLVDKWSGSIEMGITTHNPSTLVFPATMTNLRSGTIMMSGCGILTNGKGTRREYGDYNLDELSEGDRVGMMRKPNGDLHYFINGLDQGIAAQRVPPVVWGVIDLYGMTIKVSIVERDEREEQNLMTRKNTRDQQILLPDTHPLPDYYDHLTFHPNCGAHAQVINNGRTAHRPNAVEDFNNGVVLTARQLKVGELFEVKLDKMNTKWAGSIEIGVTTHSPLDLEFPFTMTNVRSGTWMMTGSGIMHNGTIVLEQYGVNLDRLQVGDRVGVVRKENGCLHFFVNGLDQGIAATNVPEKIFGVIDLYGQAVEASIVDIYDYGSPDTLNSSISNTTLYSDLRFHHIHGKNARIVNNGLTALRPRPLAEFNDAIVFSNRPLRDDELFEIYIDNIVDRWSGSIELGVTAVRPDDIELPSTATDLCKDTWMLSGSSVMENGKTVKNNYPVIWTRLDLE</sequence>
<dbReference type="InterPro" id="IPR037962">
    <property type="entry name" value="Neuralized"/>
</dbReference>
<feature type="domain" description="NHR" evidence="1">
    <location>
        <begin position="1"/>
        <end position="165"/>
    </location>
</feature>
<evidence type="ECO:0000259" key="1">
    <source>
        <dbReference type="PROSITE" id="PS51065"/>
    </source>
</evidence>
<dbReference type="AlphaFoldDB" id="A0ABD2NPS9"/>
<dbReference type="PROSITE" id="PS51065">
    <property type="entry name" value="NHR"/>
    <property type="match status" value="4"/>
</dbReference>
<dbReference type="FunFam" id="2.60.120.920:FF:000001">
    <property type="entry name" value="neuralized-like protein 4 isoform X1"/>
    <property type="match status" value="4"/>
</dbReference>
<name>A0ABD2NPS9_9CUCU</name>
<gene>
    <name evidence="2" type="ORF">HHI36_003826</name>
</gene>
<dbReference type="Proteomes" id="UP001516400">
    <property type="component" value="Unassembled WGS sequence"/>
</dbReference>
<feature type="domain" description="NHR" evidence="1">
    <location>
        <begin position="429"/>
        <end position="595"/>
    </location>
</feature>
<dbReference type="Gene3D" id="2.60.120.920">
    <property type="match status" value="4"/>
</dbReference>
<dbReference type="InterPro" id="IPR013320">
    <property type="entry name" value="ConA-like_dom_sf"/>
</dbReference>
<protein>
    <recommendedName>
        <fullName evidence="1">NHR domain-containing protein</fullName>
    </recommendedName>
</protein>
<proteinExistence type="predicted"/>
<dbReference type="CDD" id="cd12887">
    <property type="entry name" value="SPRY_NHR_like"/>
    <property type="match status" value="4"/>
</dbReference>
<dbReference type="EMBL" id="JABFTP020000144">
    <property type="protein sequence ID" value="KAL3280594.1"/>
    <property type="molecule type" value="Genomic_DNA"/>
</dbReference>
<dbReference type="PANTHER" id="PTHR12429">
    <property type="entry name" value="NEURALIZED"/>
    <property type="match status" value="1"/>
</dbReference>
<organism evidence="2 3">
    <name type="scientific">Cryptolaemus montrouzieri</name>
    <dbReference type="NCBI Taxonomy" id="559131"/>
    <lineage>
        <taxon>Eukaryota</taxon>
        <taxon>Metazoa</taxon>
        <taxon>Ecdysozoa</taxon>
        <taxon>Arthropoda</taxon>
        <taxon>Hexapoda</taxon>
        <taxon>Insecta</taxon>
        <taxon>Pterygota</taxon>
        <taxon>Neoptera</taxon>
        <taxon>Endopterygota</taxon>
        <taxon>Coleoptera</taxon>
        <taxon>Polyphaga</taxon>
        <taxon>Cucujiformia</taxon>
        <taxon>Coccinelloidea</taxon>
        <taxon>Coccinellidae</taxon>
        <taxon>Scymninae</taxon>
        <taxon>Scymnini</taxon>
        <taxon>Cryptolaemus</taxon>
    </lineage>
</organism>
<dbReference type="SMART" id="SM00588">
    <property type="entry name" value="NEUZ"/>
    <property type="match status" value="4"/>
</dbReference>
<dbReference type="SUPFAM" id="SSF49899">
    <property type="entry name" value="Concanavalin A-like lectins/glucanases"/>
    <property type="match status" value="2"/>
</dbReference>
<dbReference type="Pfam" id="PF07177">
    <property type="entry name" value="Neuralized"/>
    <property type="match status" value="4"/>
</dbReference>
<evidence type="ECO:0000313" key="3">
    <source>
        <dbReference type="Proteomes" id="UP001516400"/>
    </source>
</evidence>
<comment type="caution">
    <text evidence="2">The sequence shown here is derived from an EMBL/GenBank/DDBJ whole genome shotgun (WGS) entry which is preliminary data.</text>
</comment>
<feature type="domain" description="NHR" evidence="1">
    <location>
        <begin position="616"/>
        <end position="731"/>
    </location>
</feature>
<dbReference type="InterPro" id="IPR043136">
    <property type="entry name" value="B30.2/SPRY_sf"/>
</dbReference>
<keyword evidence="3" id="KW-1185">Reference proteome</keyword>
<accession>A0ABD2NPS9</accession>